<dbReference type="PROSITE" id="PS50885">
    <property type="entry name" value="HAMP"/>
    <property type="match status" value="1"/>
</dbReference>
<gene>
    <name evidence="17" type="ORF">CIAN88_01865</name>
</gene>
<evidence type="ECO:0000256" key="1">
    <source>
        <dbReference type="ARBA" id="ARBA00000085"/>
    </source>
</evidence>
<dbReference type="SMART" id="SM00388">
    <property type="entry name" value="HisKA"/>
    <property type="match status" value="1"/>
</dbReference>
<sequence length="625" mass="74371">MNKRKNGWFLKTYVLLTVAAITFFTVYAFRYDVLDFLYKKGYVEFETKESMEKKLKPVIEEKYIYPENINELTRLLNNLFPDNDFHIWSEIYGKKASISAYETGYDYIEETEHYREMIKIMFDKGYLYVQLHPKVTNYLNAYRLFCLFDAFIISFIIIILYRYEQKHYIIKKALFYLWSYPKLQRLHKLATELFLVSIGAAILVSSMLVFLFITREVPIAFIRELRLYEHAMDEHAAVIQEKLRNVDINKGNKTEIEKILKNNLPDITSSNIKFIPYKKDKVYEYSYINQMYQNNILYILNHLYINSIGISYNYIMEYDQGFVQLSIYYYPYLKYPFPYLILSVILSFSYLLIFLQLFMRNKIKAIQIIQKDTSILAGGDWSHSFQYHGSDEIGQLSDELRSMQKSFYNNMQNEKIAMKANQELITTLSHDLRTPLTSLLGYLELIRYREGSVEMKREYLDRSLLKVEQIRSLSDKMFEYFLVFEKEDSLNLEVQPLSNLLNYIRENIEFMQQDDMKITYTLEDEHYQIACNIDMLQRAIDNLFSNMHKYADHSATAIVRGICEGNQYQLYMSNQIRIDDEKVESNRIGLKSVEKIIMMHNGTMNIDVKENTFTVVLELPLIIAE</sequence>
<protein>
    <recommendedName>
        <fullName evidence="3">histidine kinase</fullName>
        <ecNumber evidence="3">2.7.13.3</ecNumber>
    </recommendedName>
</protein>
<evidence type="ECO:0000256" key="2">
    <source>
        <dbReference type="ARBA" id="ARBA00004651"/>
    </source>
</evidence>
<dbReference type="PANTHER" id="PTHR45528:SF1">
    <property type="entry name" value="SENSOR HISTIDINE KINASE CPXA"/>
    <property type="match status" value="1"/>
</dbReference>
<dbReference type="InterPro" id="IPR003661">
    <property type="entry name" value="HisK_dim/P_dom"/>
</dbReference>
<accession>A0A099IC12</accession>
<dbReference type="Gene3D" id="1.10.287.130">
    <property type="match status" value="1"/>
</dbReference>
<reference evidence="17 18" key="1">
    <citation type="submission" date="2014-08" db="EMBL/GenBank/DDBJ databases">
        <title>Clostridium innocuum, an unnegligible vancomycin-resistant pathogen causing extra-intestinal infections.</title>
        <authorList>
            <person name="Feng Y."/>
            <person name="Chiu C.-H."/>
        </authorList>
    </citation>
    <scope>NUCLEOTIDE SEQUENCE [LARGE SCALE GENOMIC DNA]</scope>
    <source>
        <strain evidence="17 18">AN88</strain>
    </source>
</reference>
<dbReference type="InterPro" id="IPR036890">
    <property type="entry name" value="HATPase_C_sf"/>
</dbReference>
<keyword evidence="4" id="KW-1003">Cell membrane</keyword>
<dbReference type="Gene3D" id="6.10.340.10">
    <property type="match status" value="1"/>
</dbReference>
<keyword evidence="13 14" id="KW-0472">Membrane</keyword>
<evidence type="ECO:0000256" key="5">
    <source>
        <dbReference type="ARBA" id="ARBA00022553"/>
    </source>
</evidence>
<dbReference type="InterPro" id="IPR036097">
    <property type="entry name" value="HisK_dim/P_sf"/>
</dbReference>
<dbReference type="RefSeq" id="WP_044903668.1">
    <property type="nucleotide sequence ID" value="NZ_JQIF01000009.1"/>
</dbReference>
<evidence type="ECO:0000256" key="10">
    <source>
        <dbReference type="ARBA" id="ARBA00022840"/>
    </source>
</evidence>
<keyword evidence="7 14" id="KW-0812">Transmembrane</keyword>
<dbReference type="Proteomes" id="UP000030008">
    <property type="component" value="Unassembled WGS sequence"/>
</dbReference>
<dbReference type="GO" id="GO:0005524">
    <property type="term" value="F:ATP binding"/>
    <property type="evidence" value="ECO:0007669"/>
    <property type="project" value="UniProtKB-KW"/>
</dbReference>
<dbReference type="InterPro" id="IPR050398">
    <property type="entry name" value="HssS/ArlS-like"/>
</dbReference>
<dbReference type="GO" id="GO:0005886">
    <property type="term" value="C:plasma membrane"/>
    <property type="evidence" value="ECO:0007669"/>
    <property type="project" value="UniProtKB-SubCell"/>
</dbReference>
<feature type="transmembrane region" description="Helical" evidence="14">
    <location>
        <begin position="12"/>
        <end position="29"/>
    </location>
</feature>
<comment type="caution">
    <text evidence="17">The sequence shown here is derived from an EMBL/GenBank/DDBJ whole genome shotgun (WGS) entry which is preliminary data.</text>
</comment>
<evidence type="ECO:0000256" key="9">
    <source>
        <dbReference type="ARBA" id="ARBA00022777"/>
    </source>
</evidence>
<keyword evidence="5" id="KW-0597">Phosphoprotein</keyword>
<dbReference type="PROSITE" id="PS50109">
    <property type="entry name" value="HIS_KIN"/>
    <property type="match status" value="1"/>
</dbReference>
<evidence type="ECO:0000313" key="18">
    <source>
        <dbReference type="Proteomes" id="UP000030008"/>
    </source>
</evidence>
<keyword evidence="6" id="KW-0808">Transferase</keyword>
<dbReference type="AlphaFoldDB" id="A0A099IC12"/>
<evidence type="ECO:0000256" key="3">
    <source>
        <dbReference type="ARBA" id="ARBA00012438"/>
    </source>
</evidence>
<keyword evidence="11 14" id="KW-1133">Transmembrane helix</keyword>
<evidence type="ECO:0000256" key="6">
    <source>
        <dbReference type="ARBA" id="ARBA00022679"/>
    </source>
</evidence>
<proteinExistence type="predicted"/>
<evidence type="ECO:0000256" key="7">
    <source>
        <dbReference type="ARBA" id="ARBA00022692"/>
    </source>
</evidence>
<evidence type="ECO:0000256" key="11">
    <source>
        <dbReference type="ARBA" id="ARBA00022989"/>
    </source>
</evidence>
<evidence type="ECO:0000256" key="12">
    <source>
        <dbReference type="ARBA" id="ARBA00023012"/>
    </source>
</evidence>
<feature type="transmembrane region" description="Helical" evidence="14">
    <location>
        <begin position="337"/>
        <end position="358"/>
    </location>
</feature>
<evidence type="ECO:0000256" key="13">
    <source>
        <dbReference type="ARBA" id="ARBA00023136"/>
    </source>
</evidence>
<dbReference type="SUPFAM" id="SSF55874">
    <property type="entry name" value="ATPase domain of HSP90 chaperone/DNA topoisomerase II/histidine kinase"/>
    <property type="match status" value="1"/>
</dbReference>
<keyword evidence="10" id="KW-0067">ATP-binding</keyword>
<dbReference type="SUPFAM" id="SSF47384">
    <property type="entry name" value="Homodimeric domain of signal transducing histidine kinase"/>
    <property type="match status" value="1"/>
</dbReference>
<evidence type="ECO:0000256" key="14">
    <source>
        <dbReference type="SAM" id="Phobius"/>
    </source>
</evidence>
<evidence type="ECO:0000259" key="16">
    <source>
        <dbReference type="PROSITE" id="PS50885"/>
    </source>
</evidence>
<organism evidence="17 18">
    <name type="scientific">Clostridium innocuum</name>
    <dbReference type="NCBI Taxonomy" id="1522"/>
    <lineage>
        <taxon>Bacteria</taxon>
        <taxon>Bacillati</taxon>
        <taxon>Bacillota</taxon>
        <taxon>Clostridia</taxon>
        <taxon>Eubacteriales</taxon>
        <taxon>Clostridiaceae</taxon>
        <taxon>Clostridium</taxon>
    </lineage>
</organism>
<keyword evidence="8" id="KW-0547">Nucleotide-binding</keyword>
<dbReference type="InterPro" id="IPR005467">
    <property type="entry name" value="His_kinase_dom"/>
</dbReference>
<dbReference type="Pfam" id="PF00512">
    <property type="entry name" value="HisKA"/>
    <property type="match status" value="1"/>
</dbReference>
<dbReference type="InterPro" id="IPR003660">
    <property type="entry name" value="HAMP_dom"/>
</dbReference>
<dbReference type="EC" id="2.7.13.3" evidence="3"/>
<evidence type="ECO:0000256" key="4">
    <source>
        <dbReference type="ARBA" id="ARBA00022475"/>
    </source>
</evidence>
<evidence type="ECO:0000313" key="17">
    <source>
        <dbReference type="EMBL" id="KGJ54717.1"/>
    </source>
</evidence>
<dbReference type="Gene3D" id="3.30.565.10">
    <property type="entry name" value="Histidine kinase-like ATPase, C-terminal domain"/>
    <property type="match status" value="1"/>
</dbReference>
<feature type="domain" description="Histidine kinase" evidence="15">
    <location>
        <begin position="427"/>
        <end position="623"/>
    </location>
</feature>
<feature type="transmembrane region" description="Helical" evidence="14">
    <location>
        <begin position="193"/>
        <end position="213"/>
    </location>
</feature>
<dbReference type="PANTHER" id="PTHR45528">
    <property type="entry name" value="SENSOR HISTIDINE KINASE CPXA"/>
    <property type="match status" value="1"/>
</dbReference>
<comment type="subcellular location">
    <subcellularLocation>
        <location evidence="2">Cell membrane</location>
        <topology evidence="2">Multi-pass membrane protein</topology>
    </subcellularLocation>
</comment>
<dbReference type="CDD" id="cd00082">
    <property type="entry name" value="HisKA"/>
    <property type="match status" value="1"/>
</dbReference>
<name>A0A099IC12_CLOIN</name>
<evidence type="ECO:0000259" key="15">
    <source>
        <dbReference type="PROSITE" id="PS50109"/>
    </source>
</evidence>
<evidence type="ECO:0000256" key="8">
    <source>
        <dbReference type="ARBA" id="ARBA00022741"/>
    </source>
</evidence>
<dbReference type="EMBL" id="JQIF01000009">
    <property type="protein sequence ID" value="KGJ54717.1"/>
    <property type="molecule type" value="Genomic_DNA"/>
</dbReference>
<keyword evidence="9 17" id="KW-0418">Kinase</keyword>
<comment type="catalytic activity">
    <reaction evidence="1">
        <text>ATP + protein L-histidine = ADP + protein N-phospho-L-histidine.</text>
        <dbReference type="EC" id="2.7.13.3"/>
    </reaction>
</comment>
<dbReference type="GO" id="GO:0000155">
    <property type="term" value="F:phosphorelay sensor kinase activity"/>
    <property type="evidence" value="ECO:0007669"/>
    <property type="project" value="InterPro"/>
</dbReference>
<feature type="domain" description="HAMP" evidence="16">
    <location>
        <begin position="360"/>
        <end position="412"/>
    </location>
</feature>
<feature type="transmembrane region" description="Helical" evidence="14">
    <location>
        <begin position="141"/>
        <end position="163"/>
    </location>
</feature>
<keyword evidence="12" id="KW-0902">Two-component regulatory system</keyword>